<dbReference type="HOGENOM" id="CLU_1587454_0_0_1"/>
<accession>D8PXZ5</accession>
<evidence type="ECO:0000313" key="3">
    <source>
        <dbReference type="Proteomes" id="UP000007431"/>
    </source>
</evidence>
<protein>
    <submittedName>
        <fullName evidence="2">Uncharacterized protein</fullName>
    </submittedName>
</protein>
<gene>
    <name evidence="2" type="ORF">SCHCODRAFT_107357</name>
</gene>
<sequence length="168" mass="17384">MSATKPVTVVAEDAPAQATNIPIGSGASTYDQSGQAAGRFKRRRMSTNSDSKPAFENKLRGSLAAMTAKTARNESGANSGPAPIIAQPAPAKMAPVQAQPQPAMEMTLLADERTASKNALTDTRPRGYAVAERERTASSDALAASCAVNAGMCDCVADIICCPCEMCC</sequence>
<reference evidence="2 3" key="1">
    <citation type="journal article" date="2010" name="Nat. Biotechnol.">
        <title>Genome sequence of the model mushroom Schizophyllum commune.</title>
        <authorList>
            <person name="Ohm R.A."/>
            <person name="de Jong J.F."/>
            <person name="Lugones L.G."/>
            <person name="Aerts A."/>
            <person name="Kothe E."/>
            <person name="Stajich J.E."/>
            <person name="de Vries R.P."/>
            <person name="Record E."/>
            <person name="Levasseur A."/>
            <person name="Baker S.E."/>
            <person name="Bartholomew K.A."/>
            <person name="Coutinho P.M."/>
            <person name="Erdmann S."/>
            <person name="Fowler T.J."/>
            <person name="Gathman A.C."/>
            <person name="Lombard V."/>
            <person name="Henrissat B."/>
            <person name="Knabe N."/>
            <person name="Kuees U."/>
            <person name="Lilly W.W."/>
            <person name="Lindquist E."/>
            <person name="Lucas S."/>
            <person name="Magnuson J.K."/>
            <person name="Piumi F."/>
            <person name="Raudaskoski M."/>
            <person name="Salamov A."/>
            <person name="Schmutz J."/>
            <person name="Schwarze F.W.M.R."/>
            <person name="vanKuyk P.A."/>
            <person name="Horton J.S."/>
            <person name="Grigoriev I.V."/>
            <person name="Woesten H.A.B."/>
        </authorList>
    </citation>
    <scope>NUCLEOTIDE SEQUENCE [LARGE SCALE GENOMIC DNA]</scope>
    <source>
        <strain evidence="3">H4-8 / FGSC 9210</strain>
    </source>
</reference>
<feature type="non-terminal residue" evidence="2">
    <location>
        <position position="168"/>
    </location>
</feature>
<dbReference type="EMBL" id="GL377304">
    <property type="protein sequence ID" value="EFI99165.1"/>
    <property type="molecule type" value="Genomic_DNA"/>
</dbReference>
<feature type="compositionally biased region" description="Polar residues" evidence="1">
    <location>
        <begin position="19"/>
        <end position="35"/>
    </location>
</feature>
<evidence type="ECO:0000256" key="1">
    <source>
        <dbReference type="SAM" id="MobiDB-lite"/>
    </source>
</evidence>
<feature type="region of interest" description="Disordered" evidence="1">
    <location>
        <begin position="69"/>
        <end position="100"/>
    </location>
</feature>
<organism evidence="3">
    <name type="scientific">Schizophyllum commune (strain H4-8 / FGSC 9210)</name>
    <name type="common">Split gill fungus</name>
    <dbReference type="NCBI Taxonomy" id="578458"/>
    <lineage>
        <taxon>Eukaryota</taxon>
        <taxon>Fungi</taxon>
        <taxon>Dikarya</taxon>
        <taxon>Basidiomycota</taxon>
        <taxon>Agaricomycotina</taxon>
        <taxon>Agaricomycetes</taxon>
        <taxon>Agaricomycetidae</taxon>
        <taxon>Agaricales</taxon>
        <taxon>Schizophyllaceae</taxon>
        <taxon>Schizophyllum</taxon>
    </lineage>
</organism>
<proteinExistence type="predicted"/>
<dbReference type="AlphaFoldDB" id="D8PXZ5"/>
<keyword evidence="3" id="KW-1185">Reference proteome</keyword>
<dbReference type="OrthoDB" id="3006545at2759"/>
<name>D8PXZ5_SCHCM</name>
<feature type="region of interest" description="Disordered" evidence="1">
    <location>
        <begin position="19"/>
        <end position="55"/>
    </location>
</feature>
<dbReference type="GeneID" id="9586630"/>
<evidence type="ECO:0000313" key="2">
    <source>
        <dbReference type="EMBL" id="EFI99165.1"/>
    </source>
</evidence>
<feature type="compositionally biased region" description="Low complexity" evidence="1">
    <location>
        <begin position="81"/>
        <end position="95"/>
    </location>
</feature>
<dbReference type="InParanoid" id="D8PXZ5"/>
<dbReference type="VEuPathDB" id="FungiDB:SCHCODRAFT_0107357"/>
<dbReference type="KEGG" id="scm:SCHCO_0107357"/>
<dbReference type="Proteomes" id="UP000007431">
    <property type="component" value="Unassembled WGS sequence"/>
</dbReference>
<dbReference type="RefSeq" id="XP_003034068.1">
    <property type="nucleotide sequence ID" value="XM_003034022.1"/>
</dbReference>